<keyword evidence="3 5" id="KW-0347">Helicase</keyword>
<proteinExistence type="predicted"/>
<dbReference type="RefSeq" id="WP_232226233.1">
    <property type="nucleotide sequence ID" value="NZ_KK069991.1"/>
</dbReference>
<evidence type="ECO:0000313" key="8">
    <source>
        <dbReference type="EMBL" id="EWS81815.1"/>
    </source>
</evidence>
<dbReference type="InterPro" id="IPR027417">
    <property type="entry name" value="P-loop_NTPase"/>
</dbReference>
<dbReference type="eggNOG" id="COG3973">
    <property type="taxonomic scope" value="Bacteria"/>
</dbReference>
<feature type="region of interest" description="Disordered" evidence="6">
    <location>
        <begin position="1"/>
        <end position="50"/>
    </location>
</feature>
<accession>Z9JTV7</accession>
<evidence type="ECO:0000256" key="4">
    <source>
        <dbReference type="ARBA" id="ARBA00022840"/>
    </source>
</evidence>
<dbReference type="GO" id="GO:0003677">
    <property type="term" value="F:DNA binding"/>
    <property type="evidence" value="ECO:0007669"/>
    <property type="project" value="InterPro"/>
</dbReference>
<dbReference type="AlphaFoldDB" id="Z9JTV7"/>
<evidence type="ECO:0000256" key="6">
    <source>
        <dbReference type="SAM" id="MobiDB-lite"/>
    </source>
</evidence>
<keyword evidence="1 5" id="KW-0547">Nucleotide-binding</keyword>
<keyword evidence="4 5" id="KW-0067">ATP-binding</keyword>
<dbReference type="GO" id="GO:0016787">
    <property type="term" value="F:hydrolase activity"/>
    <property type="evidence" value="ECO:0007669"/>
    <property type="project" value="UniProtKB-UniRule"/>
</dbReference>
<reference evidence="8 9" key="1">
    <citation type="submission" date="2014-02" db="EMBL/GenBank/DDBJ databases">
        <title>Genome sequence of Brachybacterium phenoliresistens strain W13A50.</title>
        <authorList>
            <person name="Wang X."/>
        </authorList>
    </citation>
    <scope>NUCLEOTIDE SEQUENCE [LARGE SCALE GENOMIC DNA]</scope>
    <source>
        <strain evidence="8 9">W13A50</strain>
    </source>
</reference>
<dbReference type="HOGENOM" id="CLU_010312_3_1_11"/>
<dbReference type="SUPFAM" id="SSF52540">
    <property type="entry name" value="P-loop containing nucleoside triphosphate hydrolases"/>
    <property type="match status" value="1"/>
</dbReference>
<evidence type="ECO:0000256" key="3">
    <source>
        <dbReference type="ARBA" id="ARBA00022806"/>
    </source>
</evidence>
<dbReference type="Proteomes" id="UP000023067">
    <property type="component" value="Unassembled WGS sequence"/>
</dbReference>
<gene>
    <name evidence="8" type="ORF">BF93_15005</name>
</gene>
<keyword evidence="9" id="KW-1185">Reference proteome</keyword>
<dbReference type="PROSITE" id="PS51198">
    <property type="entry name" value="UVRD_HELICASE_ATP_BIND"/>
    <property type="match status" value="1"/>
</dbReference>
<feature type="compositionally biased region" description="Basic and acidic residues" evidence="6">
    <location>
        <begin position="38"/>
        <end position="50"/>
    </location>
</feature>
<evidence type="ECO:0000313" key="9">
    <source>
        <dbReference type="Proteomes" id="UP000023067"/>
    </source>
</evidence>
<evidence type="ECO:0000256" key="5">
    <source>
        <dbReference type="PROSITE-ProRule" id="PRU00560"/>
    </source>
</evidence>
<dbReference type="PATRIC" id="fig|396014.3.peg.1348"/>
<dbReference type="InterPro" id="IPR014016">
    <property type="entry name" value="UvrD-like_ATP-bd"/>
</dbReference>
<dbReference type="Pfam" id="PF01443">
    <property type="entry name" value="Viral_helicase1"/>
    <property type="match status" value="1"/>
</dbReference>
<dbReference type="PANTHER" id="PTHR11070:SF45">
    <property type="entry name" value="DNA 3'-5' HELICASE"/>
    <property type="match status" value="1"/>
</dbReference>
<evidence type="ECO:0000259" key="7">
    <source>
        <dbReference type="PROSITE" id="PS51198"/>
    </source>
</evidence>
<dbReference type="PANTHER" id="PTHR11070">
    <property type="entry name" value="UVRD / RECB / PCRA DNA HELICASE FAMILY MEMBER"/>
    <property type="match status" value="1"/>
</dbReference>
<dbReference type="InterPro" id="IPR027351">
    <property type="entry name" value="(+)RNA_virus_helicase_core_dom"/>
</dbReference>
<feature type="domain" description="UvrD-like helicase ATP-binding" evidence="7">
    <location>
        <begin position="222"/>
        <end position="600"/>
    </location>
</feature>
<organism evidence="8 9">
    <name type="scientific">Brachybacterium phenoliresistens</name>
    <dbReference type="NCBI Taxonomy" id="396014"/>
    <lineage>
        <taxon>Bacteria</taxon>
        <taxon>Bacillati</taxon>
        <taxon>Actinomycetota</taxon>
        <taxon>Actinomycetes</taxon>
        <taxon>Micrococcales</taxon>
        <taxon>Dermabacteraceae</taxon>
        <taxon>Brachybacterium</taxon>
    </lineage>
</organism>
<dbReference type="GO" id="GO:0000725">
    <property type="term" value="P:recombinational repair"/>
    <property type="evidence" value="ECO:0007669"/>
    <property type="project" value="TreeGrafter"/>
</dbReference>
<feature type="compositionally biased region" description="Low complexity" evidence="6">
    <location>
        <begin position="18"/>
        <end position="28"/>
    </location>
</feature>
<feature type="binding site" evidence="5">
    <location>
        <begin position="243"/>
        <end position="250"/>
    </location>
    <ligand>
        <name>ATP</name>
        <dbReference type="ChEBI" id="CHEBI:30616"/>
    </ligand>
</feature>
<name>Z9JTV7_9MICO</name>
<dbReference type="STRING" id="396014.BF93_15005"/>
<feature type="compositionally biased region" description="Basic and acidic residues" evidence="6">
    <location>
        <begin position="1"/>
        <end position="16"/>
    </location>
</feature>
<protein>
    <submittedName>
        <fullName evidence="8">DNA helicase</fullName>
    </submittedName>
</protein>
<dbReference type="GO" id="GO:0043138">
    <property type="term" value="F:3'-5' DNA helicase activity"/>
    <property type="evidence" value="ECO:0007669"/>
    <property type="project" value="TreeGrafter"/>
</dbReference>
<dbReference type="GO" id="GO:0005829">
    <property type="term" value="C:cytosol"/>
    <property type="evidence" value="ECO:0007669"/>
    <property type="project" value="TreeGrafter"/>
</dbReference>
<dbReference type="EMBL" id="JDYK01000005">
    <property type="protein sequence ID" value="EWS81815.1"/>
    <property type="molecule type" value="Genomic_DNA"/>
</dbReference>
<dbReference type="Gene3D" id="3.40.50.300">
    <property type="entry name" value="P-loop containing nucleotide triphosphate hydrolases"/>
    <property type="match status" value="2"/>
</dbReference>
<sequence>MDERTSTAGQRRETEGTGRAAAGPGVAQPAPPAPGGDLEQREQAPLERREQTALEQSALDVLFAHLDADLAARTAARDRLLATPADGPAEAYARDLEFHRLESRIRQLRAAEHSLCFGRLDRAEDGESLRIGRIGMRAETGEVLLVDWRADAARPFYAATMASPMGLRRRRHLRLRDRRVVDVSDELLDGRPPRPGDLFGDGPLVAALGGARTGRMREAASTLQAEQDEIVRSEHRGVMVVDGGPGTGKTIVALHRAAFVLYAWPHLAGRGVLVHGPNRRFLAYISDVLPSLGEEDVQLATLPDLVGIEAPRSEPDRLARLKGRAELAAVLARQVRERRPHGVPLALSTAHDAVVLEPAVVDAARRHALQGGRGHNAARALFLDAVVDDLVAALEDRAIAEEAAFESELEAQLGIDLDRITGKDLARMGPADAHGGADDAATDWDRIREELRGDPALDRAIEGVWPRLDAADVVRAALADGAALAAALPDAPAEDIARLVEGADAPWTPADLALLDEARALVDGPPATVFGHVVVDEAQQLSAMHWRALMRRCPERSMTVVGDLAQAGPATSIRSWQEALSPFVEDRFLHRTLTVNYRTTAEILEATRPLLARIAPQQRLSRSLRHGAEPRTVPCAPADRVGALNSLITEARAARPAELIGVVAAADAAPELEAALGADGVVVIPAPEARGLEYDTVIIVDPDAIAAAGEAGPRDLYVAQTRATQRLISLVPQPAVPAGQVDGATPLPG</sequence>
<comment type="caution">
    <text evidence="8">The sequence shown here is derived from an EMBL/GenBank/DDBJ whole genome shotgun (WGS) entry which is preliminary data.</text>
</comment>
<dbReference type="InterPro" id="IPR000212">
    <property type="entry name" value="DNA_helicase_UvrD/REP"/>
</dbReference>
<evidence type="ECO:0000256" key="1">
    <source>
        <dbReference type="ARBA" id="ARBA00022741"/>
    </source>
</evidence>
<keyword evidence="2 5" id="KW-0378">Hydrolase</keyword>
<dbReference type="GO" id="GO:0005524">
    <property type="term" value="F:ATP binding"/>
    <property type="evidence" value="ECO:0007669"/>
    <property type="project" value="UniProtKB-UniRule"/>
</dbReference>
<evidence type="ECO:0000256" key="2">
    <source>
        <dbReference type="ARBA" id="ARBA00022801"/>
    </source>
</evidence>